<feature type="compositionally biased region" description="Basic and acidic residues" evidence="2">
    <location>
        <begin position="149"/>
        <end position="169"/>
    </location>
</feature>
<evidence type="ECO:0000313" key="3">
    <source>
        <dbReference type="EMBL" id="CAB5375961.1"/>
    </source>
</evidence>
<dbReference type="VEuPathDB" id="FungiDB:RhiirFUN_017277"/>
<dbReference type="GO" id="GO:0070274">
    <property type="term" value="C:RES complex"/>
    <property type="evidence" value="ECO:0007669"/>
    <property type="project" value="TreeGrafter"/>
</dbReference>
<feature type="region of interest" description="Disordered" evidence="2">
    <location>
        <begin position="12"/>
        <end position="34"/>
    </location>
</feature>
<dbReference type="GO" id="GO:0000398">
    <property type="term" value="P:mRNA splicing, via spliceosome"/>
    <property type="evidence" value="ECO:0007669"/>
    <property type="project" value="TreeGrafter"/>
</dbReference>
<dbReference type="Pfam" id="PF09736">
    <property type="entry name" value="Bud13"/>
    <property type="match status" value="1"/>
</dbReference>
<feature type="region of interest" description="Disordered" evidence="2">
    <location>
        <begin position="57"/>
        <end position="188"/>
    </location>
</feature>
<dbReference type="EMBL" id="CAGKOT010000035">
    <property type="protein sequence ID" value="CAB5375961.1"/>
    <property type="molecule type" value="Genomic_DNA"/>
</dbReference>
<dbReference type="InterPro" id="IPR018609">
    <property type="entry name" value="Bud13"/>
</dbReference>
<reference evidence="3" key="1">
    <citation type="submission" date="2020-05" db="EMBL/GenBank/DDBJ databases">
        <authorList>
            <person name="Rincon C."/>
            <person name="Sanders R I."/>
            <person name="Robbins C."/>
            <person name="Chaturvedi A."/>
        </authorList>
    </citation>
    <scope>NUCLEOTIDE SEQUENCE</scope>
    <source>
        <strain evidence="3">CHB12</strain>
    </source>
</reference>
<evidence type="ECO:0000256" key="2">
    <source>
        <dbReference type="SAM" id="MobiDB-lite"/>
    </source>
</evidence>
<dbReference type="GO" id="GO:0003723">
    <property type="term" value="F:RNA binding"/>
    <property type="evidence" value="ECO:0007669"/>
    <property type="project" value="TreeGrafter"/>
</dbReference>
<feature type="compositionally biased region" description="Low complexity" evidence="2">
    <location>
        <begin position="132"/>
        <end position="141"/>
    </location>
</feature>
<feature type="compositionally biased region" description="Basic and acidic residues" evidence="2">
    <location>
        <begin position="108"/>
        <end position="118"/>
    </location>
</feature>
<dbReference type="Proteomes" id="UP000684084">
    <property type="component" value="Unassembled WGS sequence"/>
</dbReference>
<comment type="caution">
    <text evidence="3">The sequence shown here is derived from an EMBL/GenBank/DDBJ whole genome shotgun (WGS) entry which is preliminary data.</text>
</comment>
<evidence type="ECO:0000313" key="4">
    <source>
        <dbReference type="Proteomes" id="UP000684084"/>
    </source>
</evidence>
<proteinExistence type="inferred from homology"/>
<evidence type="ECO:0008006" key="5">
    <source>
        <dbReference type="Google" id="ProtNLM"/>
    </source>
</evidence>
<sequence length="338" mass="38884">MTSLNVYLAKKYGAKSTTSQIETTKKKKKKIKSTPTADKLGSVAIIDEEDITGQWKNVRSEDEEDENAPIVEVSTESQQSSKWKPIVEDIGDEAPQIVNASNDLFEYMSHEGNNKDNSEVSEEPIPKRHKTSSSPSVKTSSGLDVGLHSSDKVRKDIERAKRDEKDLVNKMDPSSSGRGAATIYRDNKGTKINKAAKRAEERRKIEEEEKLLKWGKEEEIRREEELLNKPLAIYKDDKDLNEELKAKERWNDPAEMFLTKKKNKKRINERPRYQGPPAPPNRFNIQPGFRWDGIDRSNGFERQYFEKQNARATLANEAYKCILEWALLLILWHKLITH</sequence>
<dbReference type="GO" id="GO:0005684">
    <property type="term" value="C:U2-type spliceosomal complex"/>
    <property type="evidence" value="ECO:0007669"/>
    <property type="project" value="TreeGrafter"/>
</dbReference>
<feature type="region of interest" description="Disordered" evidence="2">
    <location>
        <begin position="261"/>
        <end position="285"/>
    </location>
</feature>
<dbReference type="PANTHER" id="PTHR31809:SF0">
    <property type="entry name" value="BUD13 HOMOLOG"/>
    <property type="match status" value="1"/>
</dbReference>
<comment type="similarity">
    <text evidence="1">Belongs to the CWC26 family.</text>
</comment>
<name>A0A915ZIS4_9GLOM</name>
<accession>A0A915ZIS4</accession>
<gene>
    <name evidence="3" type="ORF">CHRIB12_LOCUS15084</name>
</gene>
<protein>
    <recommendedName>
        <fullName evidence="5">Pre-mRNA-splicing factor CWC26</fullName>
    </recommendedName>
</protein>
<organism evidence="3 4">
    <name type="scientific">Rhizophagus irregularis</name>
    <dbReference type="NCBI Taxonomy" id="588596"/>
    <lineage>
        <taxon>Eukaryota</taxon>
        <taxon>Fungi</taxon>
        <taxon>Fungi incertae sedis</taxon>
        <taxon>Mucoromycota</taxon>
        <taxon>Glomeromycotina</taxon>
        <taxon>Glomeromycetes</taxon>
        <taxon>Glomerales</taxon>
        <taxon>Glomeraceae</taxon>
        <taxon>Rhizophagus</taxon>
    </lineage>
</organism>
<dbReference type="InterPro" id="IPR051112">
    <property type="entry name" value="CWC26_splicing_factor"/>
</dbReference>
<dbReference type="OrthoDB" id="6022at2759"/>
<dbReference type="PANTHER" id="PTHR31809">
    <property type="entry name" value="BUD13 HOMOLOG"/>
    <property type="match status" value="1"/>
</dbReference>
<evidence type="ECO:0000256" key="1">
    <source>
        <dbReference type="ARBA" id="ARBA00011069"/>
    </source>
</evidence>
<dbReference type="AlphaFoldDB" id="A0A915ZIS4"/>